<gene>
    <name evidence="2" type="ORF">A3G14_04595</name>
</gene>
<dbReference type="Pfam" id="PF08241">
    <property type="entry name" value="Methyltransf_11"/>
    <property type="match status" value="1"/>
</dbReference>
<feature type="domain" description="Methyltransferase type 11" evidence="1">
    <location>
        <begin position="69"/>
        <end position="165"/>
    </location>
</feature>
<dbReference type="GO" id="GO:0008757">
    <property type="term" value="F:S-adenosylmethionine-dependent methyltransferase activity"/>
    <property type="evidence" value="ECO:0007669"/>
    <property type="project" value="InterPro"/>
</dbReference>
<dbReference type="InterPro" id="IPR029063">
    <property type="entry name" value="SAM-dependent_MTases_sf"/>
</dbReference>
<comment type="caution">
    <text evidence="2">The sequence shown here is derived from an EMBL/GenBank/DDBJ whole genome shotgun (WGS) entry which is preliminary data.</text>
</comment>
<organism evidence="2 3">
    <name type="scientific">Candidatus Curtissbacteria bacterium RIFCSPLOWO2_12_FULL_38_9</name>
    <dbReference type="NCBI Taxonomy" id="1797735"/>
    <lineage>
        <taxon>Bacteria</taxon>
        <taxon>Candidatus Curtissiibacteriota</taxon>
    </lineage>
</organism>
<proteinExistence type="predicted"/>
<reference evidence="2 3" key="1">
    <citation type="journal article" date="2016" name="Nat. Commun.">
        <title>Thousands of microbial genomes shed light on interconnected biogeochemical processes in an aquifer system.</title>
        <authorList>
            <person name="Anantharaman K."/>
            <person name="Brown C.T."/>
            <person name="Hug L.A."/>
            <person name="Sharon I."/>
            <person name="Castelle C.J."/>
            <person name="Probst A.J."/>
            <person name="Thomas B.C."/>
            <person name="Singh A."/>
            <person name="Wilkins M.J."/>
            <person name="Karaoz U."/>
            <person name="Brodie E.L."/>
            <person name="Williams K.H."/>
            <person name="Hubbard S.S."/>
            <person name="Banfield J.F."/>
        </authorList>
    </citation>
    <scope>NUCLEOTIDE SEQUENCE [LARGE SCALE GENOMIC DNA]</scope>
</reference>
<evidence type="ECO:0000313" key="3">
    <source>
        <dbReference type="Proteomes" id="UP000177300"/>
    </source>
</evidence>
<dbReference type="AlphaFoldDB" id="A0A1F5IBB9"/>
<sequence>MKFQSAASKLGEVRYRSKIVKQQLGESKVNKNEMSPEEFKRMLSQKLQSTRKIFKFLQKKGFVLSPYLEIGSEHALRPSLLESEFEAKGFASDISFYSLSHSQKFTKLFGFRKSPRTICADAYTLPFKSNSFPFVFIYETLHHFPDPLPPLLEAHRVLAPGGICLVGSDPIKQSFKIRLWHRPNKLRPWEKILKFQESLTSANLVMQSILKKSEFSSYLKAT</sequence>
<dbReference type="EMBL" id="MFBY01000027">
    <property type="protein sequence ID" value="OGE13631.1"/>
    <property type="molecule type" value="Genomic_DNA"/>
</dbReference>
<dbReference type="InterPro" id="IPR013216">
    <property type="entry name" value="Methyltransf_11"/>
</dbReference>
<dbReference type="CDD" id="cd02440">
    <property type="entry name" value="AdoMet_MTases"/>
    <property type="match status" value="1"/>
</dbReference>
<protein>
    <recommendedName>
        <fullName evidence="1">Methyltransferase type 11 domain-containing protein</fullName>
    </recommendedName>
</protein>
<evidence type="ECO:0000259" key="1">
    <source>
        <dbReference type="Pfam" id="PF08241"/>
    </source>
</evidence>
<evidence type="ECO:0000313" key="2">
    <source>
        <dbReference type="EMBL" id="OGE13631.1"/>
    </source>
</evidence>
<accession>A0A1F5IBB9</accession>
<dbReference type="Gene3D" id="3.40.50.150">
    <property type="entry name" value="Vaccinia Virus protein VP39"/>
    <property type="match status" value="1"/>
</dbReference>
<name>A0A1F5IBB9_9BACT</name>
<dbReference type="SUPFAM" id="SSF53335">
    <property type="entry name" value="S-adenosyl-L-methionine-dependent methyltransferases"/>
    <property type="match status" value="1"/>
</dbReference>
<dbReference type="Proteomes" id="UP000177300">
    <property type="component" value="Unassembled WGS sequence"/>
</dbReference>